<dbReference type="Proteomes" id="UP000177652">
    <property type="component" value="Unassembled WGS sequence"/>
</dbReference>
<reference evidence="2 3" key="1">
    <citation type="journal article" date="2016" name="Nat. Commun.">
        <title>Thousands of microbial genomes shed light on interconnected biogeochemical processes in an aquifer system.</title>
        <authorList>
            <person name="Anantharaman K."/>
            <person name="Brown C.T."/>
            <person name="Hug L.A."/>
            <person name="Sharon I."/>
            <person name="Castelle C.J."/>
            <person name="Probst A.J."/>
            <person name="Thomas B.C."/>
            <person name="Singh A."/>
            <person name="Wilkins M.J."/>
            <person name="Karaoz U."/>
            <person name="Brodie E.L."/>
            <person name="Williams K.H."/>
            <person name="Hubbard S.S."/>
            <person name="Banfield J.F."/>
        </authorList>
    </citation>
    <scope>NUCLEOTIDE SEQUENCE [LARGE SCALE GENOMIC DNA]</scope>
</reference>
<accession>A0A1F6DWD5</accession>
<proteinExistence type="predicted"/>
<evidence type="ECO:0000259" key="1">
    <source>
        <dbReference type="PROSITE" id="PS51462"/>
    </source>
</evidence>
<sequence length="321" mass="36055">MSPLDRASNQKQNTLAALFETPDPDFGAVTSTLEARDPSHVIRATQAFEQRKGAVLKYIRSVHTKNLTSVSEEDIRAGIAKYEEWITTQKGFKSNLADVLPKGKTGALLAGGLFYIVRDQNHLLDILAKETYRELFEKTEFFKNVSGVFATRLDTNGKTEVLLVRSKKTGIWQFPGGKAEYVARNPETGKKEIVAKEGDTWKFKDGTDAPKVEVTLENPQECLQREISEELGENVESPNLRSSGFYTIGTSRFLIHGFVANNLVVDPTKVKPDEIDKIVWTSNPFKETEDDEITPIRFTDQTRDVLGRFFDKPETTSEGNE</sequence>
<name>A0A1F6DWD5_9BACT</name>
<dbReference type="InterPro" id="IPR000086">
    <property type="entry name" value="NUDIX_hydrolase_dom"/>
</dbReference>
<dbReference type="InterPro" id="IPR015797">
    <property type="entry name" value="NUDIX_hydrolase-like_dom_sf"/>
</dbReference>
<dbReference type="Pfam" id="PF00293">
    <property type="entry name" value="NUDIX"/>
    <property type="match status" value="1"/>
</dbReference>
<dbReference type="SUPFAM" id="SSF55811">
    <property type="entry name" value="Nudix"/>
    <property type="match status" value="1"/>
</dbReference>
<comment type="caution">
    <text evidence="2">The sequence shown here is derived from an EMBL/GenBank/DDBJ whole genome shotgun (WGS) entry which is preliminary data.</text>
</comment>
<organism evidence="2 3">
    <name type="scientific">Candidatus Kaiserbacteria bacterium RIFCSPHIGHO2_02_FULL_55_20</name>
    <dbReference type="NCBI Taxonomy" id="1798497"/>
    <lineage>
        <taxon>Bacteria</taxon>
        <taxon>Candidatus Kaiseribacteriota</taxon>
    </lineage>
</organism>
<gene>
    <name evidence="2" type="ORF">A3D71_02705</name>
</gene>
<dbReference type="PROSITE" id="PS51462">
    <property type="entry name" value="NUDIX"/>
    <property type="match status" value="1"/>
</dbReference>
<dbReference type="EMBL" id="MFLK01000034">
    <property type="protein sequence ID" value="OGG65734.1"/>
    <property type="molecule type" value="Genomic_DNA"/>
</dbReference>
<feature type="domain" description="Nudix hydrolase" evidence="1">
    <location>
        <begin position="140"/>
        <end position="304"/>
    </location>
</feature>
<dbReference type="AlphaFoldDB" id="A0A1F6DWD5"/>
<evidence type="ECO:0000313" key="2">
    <source>
        <dbReference type="EMBL" id="OGG65734.1"/>
    </source>
</evidence>
<dbReference type="Gene3D" id="3.90.79.10">
    <property type="entry name" value="Nucleoside Triphosphate Pyrophosphohydrolase"/>
    <property type="match status" value="1"/>
</dbReference>
<evidence type="ECO:0000313" key="3">
    <source>
        <dbReference type="Proteomes" id="UP000177652"/>
    </source>
</evidence>
<protein>
    <recommendedName>
        <fullName evidence="1">Nudix hydrolase domain-containing protein</fullName>
    </recommendedName>
</protein>